<reference evidence="1 2" key="1">
    <citation type="submission" date="2019-01" db="EMBL/GenBank/DDBJ databases">
        <title>Sequencing of cultivated peanut Arachis hypogaea provides insights into genome evolution and oil improvement.</title>
        <authorList>
            <person name="Chen X."/>
        </authorList>
    </citation>
    <scope>NUCLEOTIDE SEQUENCE [LARGE SCALE GENOMIC DNA]</scope>
    <source>
        <strain evidence="2">cv. Fuhuasheng</strain>
        <tissue evidence="1">Leaves</tissue>
    </source>
</reference>
<sequence>MLIFLVLSPSLGKLHLKGTQVEL</sequence>
<gene>
    <name evidence="1" type="ORF">Ahy_B09g095783</name>
</gene>
<evidence type="ECO:0000313" key="1">
    <source>
        <dbReference type="EMBL" id="RYQ88796.1"/>
    </source>
</evidence>
<evidence type="ECO:0000313" key="2">
    <source>
        <dbReference type="Proteomes" id="UP000289738"/>
    </source>
</evidence>
<name>A0A444XGD1_ARAHY</name>
<proteinExistence type="predicted"/>
<keyword evidence="2" id="KW-1185">Reference proteome</keyword>
<dbReference type="AlphaFoldDB" id="A0A444XGD1"/>
<accession>A0A444XGD1</accession>
<dbReference type="EMBL" id="SDMP01000019">
    <property type="protein sequence ID" value="RYQ88796.1"/>
    <property type="molecule type" value="Genomic_DNA"/>
</dbReference>
<protein>
    <submittedName>
        <fullName evidence="1">Uncharacterized protein</fullName>
    </submittedName>
</protein>
<organism evidence="1 2">
    <name type="scientific">Arachis hypogaea</name>
    <name type="common">Peanut</name>
    <dbReference type="NCBI Taxonomy" id="3818"/>
    <lineage>
        <taxon>Eukaryota</taxon>
        <taxon>Viridiplantae</taxon>
        <taxon>Streptophyta</taxon>
        <taxon>Embryophyta</taxon>
        <taxon>Tracheophyta</taxon>
        <taxon>Spermatophyta</taxon>
        <taxon>Magnoliopsida</taxon>
        <taxon>eudicotyledons</taxon>
        <taxon>Gunneridae</taxon>
        <taxon>Pentapetalae</taxon>
        <taxon>rosids</taxon>
        <taxon>fabids</taxon>
        <taxon>Fabales</taxon>
        <taxon>Fabaceae</taxon>
        <taxon>Papilionoideae</taxon>
        <taxon>50 kb inversion clade</taxon>
        <taxon>dalbergioids sensu lato</taxon>
        <taxon>Dalbergieae</taxon>
        <taxon>Pterocarpus clade</taxon>
        <taxon>Arachis</taxon>
    </lineage>
</organism>
<dbReference type="Proteomes" id="UP000289738">
    <property type="component" value="Chromosome B09"/>
</dbReference>
<comment type="caution">
    <text evidence="1">The sequence shown here is derived from an EMBL/GenBank/DDBJ whole genome shotgun (WGS) entry which is preliminary data.</text>
</comment>